<evidence type="ECO:0000256" key="3">
    <source>
        <dbReference type="SAM" id="MobiDB-lite"/>
    </source>
</evidence>
<dbReference type="RefSeq" id="WP_273616915.1">
    <property type="nucleotide sequence ID" value="NZ_CP117417.1"/>
</dbReference>
<dbReference type="Pfam" id="PF05193">
    <property type="entry name" value="Peptidase_M16_C"/>
    <property type="match status" value="2"/>
</dbReference>
<dbReference type="Pfam" id="PF00675">
    <property type="entry name" value="Peptidase_M16"/>
    <property type="match status" value="1"/>
</dbReference>
<evidence type="ECO:0000256" key="4">
    <source>
        <dbReference type="SAM" id="SignalP"/>
    </source>
</evidence>
<comment type="similarity">
    <text evidence="1">Belongs to the peptidase M16 family.</text>
</comment>
<dbReference type="Gene3D" id="3.30.830.10">
    <property type="entry name" value="Metalloenzyme, LuxS/M16 peptidase-like"/>
    <property type="match status" value="4"/>
</dbReference>
<feature type="domain" description="Peptidase M16 C-terminal" evidence="6">
    <location>
        <begin position="221"/>
        <end position="395"/>
    </location>
</feature>
<feature type="compositionally biased region" description="Pro residues" evidence="3">
    <location>
        <begin position="494"/>
        <end position="504"/>
    </location>
</feature>
<feature type="chain" id="PRO_5046015764" evidence="4">
    <location>
        <begin position="21"/>
        <end position="962"/>
    </location>
</feature>
<evidence type="ECO:0000259" key="6">
    <source>
        <dbReference type="Pfam" id="PF05193"/>
    </source>
</evidence>
<evidence type="ECO:0000313" key="7">
    <source>
        <dbReference type="EMBL" id="WCT76472.1"/>
    </source>
</evidence>
<keyword evidence="2" id="KW-0482">Metalloprotease</keyword>
<dbReference type="SUPFAM" id="SSF63411">
    <property type="entry name" value="LuxS/MPP-like metallohydrolase"/>
    <property type="match status" value="4"/>
</dbReference>
<dbReference type="InterPro" id="IPR011249">
    <property type="entry name" value="Metalloenz_LuxS/M16"/>
</dbReference>
<dbReference type="InterPro" id="IPR011765">
    <property type="entry name" value="Pept_M16_N"/>
</dbReference>
<dbReference type="Proteomes" id="UP001218231">
    <property type="component" value="Chromosome"/>
</dbReference>
<dbReference type="InterPro" id="IPR007863">
    <property type="entry name" value="Peptidase_M16_C"/>
</dbReference>
<dbReference type="PANTHER" id="PTHR11851:SF49">
    <property type="entry name" value="MITOCHONDRIAL-PROCESSING PEPTIDASE SUBUNIT ALPHA"/>
    <property type="match status" value="1"/>
</dbReference>
<accession>A0ABY7TTB6</accession>
<feature type="signal peptide" evidence="4">
    <location>
        <begin position="1"/>
        <end position="20"/>
    </location>
</feature>
<feature type="compositionally biased region" description="Basic and acidic residues" evidence="3">
    <location>
        <begin position="481"/>
        <end position="491"/>
    </location>
</feature>
<name>A0ABY7TTB6_9SPHN</name>
<keyword evidence="2" id="KW-0378">Hydrolase</keyword>
<proteinExistence type="inferred from homology"/>
<keyword evidence="8" id="KW-1185">Reference proteome</keyword>
<evidence type="ECO:0000256" key="2">
    <source>
        <dbReference type="ARBA" id="ARBA00023049"/>
    </source>
</evidence>
<evidence type="ECO:0000256" key="1">
    <source>
        <dbReference type="ARBA" id="ARBA00007261"/>
    </source>
</evidence>
<feature type="domain" description="Peptidase M16 N-terminal" evidence="5">
    <location>
        <begin position="67"/>
        <end position="185"/>
    </location>
</feature>
<keyword evidence="2" id="KW-0645">Protease</keyword>
<keyword evidence="4" id="KW-0732">Signal</keyword>
<dbReference type="EMBL" id="CP117417">
    <property type="protein sequence ID" value="WCT76472.1"/>
    <property type="molecule type" value="Genomic_DNA"/>
</dbReference>
<gene>
    <name evidence="7" type="ORF">PQ457_11015</name>
</gene>
<sequence>MRHQISAPLLALALALSAQAGLAQAPSTAPRTGPIATLPTTPLAELVKKVDIPYESFKLSNGLTVLVHTDRKAPIIGVTTYYRVGSKNEPRGKTGFAHLYEHLFFGGSENVPNFDVPLEAAGSTSTNGSTWYDRTNYVETVPTGALPLALFLESDRMGHLLGAVTQDKLDKQRGVVENEKRQGDNQPYGLLRYAETDGLFPVGHPYRHQTIGSMADLDAASLSDVRHWFTEHYGPNNAVLVLTGDIDAATARPLVEKYFGDIPSGPAVKPVVAGPVTLKWPKRIEMQDKVATTRIMRIWSGPGLNDKDAAALDMGMSVLGGLASSRLDNALVRGKQVAVSVSADFETHEQVSFLEISMDVKPGVPRAKAEAALDAEIARFLATGPNADEVKRAATRSVSAEIGALEVVGGFGGKGTTLAEGLMYSGDPAQYKKDLAELAALTPAQIKAATGRWMKRPVLAIAVTPGERKEKGELLGGWGDEATRPAPKPDAKAPVPPVPQSPPRKMPEVAPVGQLTFPSVQHATLSNGMPVTLARRTAVPKVLVSIGFDAGIAADSLNTPGTQGLMLSMLKEGTVKDATGGTTRSAVQVLEEEERLGASIETGSSLDTSSITLSSLSANLAPSLSLMTDVLLHPAFAPAEVAQVKDQRLAALAQTMANPRGVALRAINPLLFGPNHPYGHASDGLGNAASLKALTSQDLRAAHDQWLRPDLARVTVVGDITMEELLPKLEAALGSWKAPATAKPVKALNAALPTVRPRIVLIDRPGSPQSVIVAGKVLPLDGRAPGQEALDLANEVLGGGFLSRLNLDIREEKAWSYGVSTAVRQPLGARSLILFAPVQTDRTGDSIKAMIADMKAFPGAKPVTAEELQRVTDGNIRGLPNKFETNGQVLGAIAANERLGRPDDYYSKLPALYRSIDAKALEAKAAEYLQPDGLTFVVVGDKAKVEAQLKDVGLPVEVSGAK</sequence>
<evidence type="ECO:0000313" key="8">
    <source>
        <dbReference type="Proteomes" id="UP001218231"/>
    </source>
</evidence>
<protein>
    <submittedName>
        <fullName evidence="7">Pitrilysin family protein</fullName>
    </submittedName>
</protein>
<dbReference type="InterPro" id="IPR050361">
    <property type="entry name" value="MPP/UQCRC_Complex"/>
</dbReference>
<organism evidence="7 8">
    <name type="scientific">Novosphingobium humi</name>
    <dbReference type="NCBI Taxonomy" id="2282397"/>
    <lineage>
        <taxon>Bacteria</taxon>
        <taxon>Pseudomonadati</taxon>
        <taxon>Pseudomonadota</taxon>
        <taxon>Alphaproteobacteria</taxon>
        <taxon>Sphingomonadales</taxon>
        <taxon>Sphingomonadaceae</taxon>
        <taxon>Novosphingobium</taxon>
    </lineage>
</organism>
<feature type="region of interest" description="Disordered" evidence="3">
    <location>
        <begin position="470"/>
        <end position="506"/>
    </location>
</feature>
<dbReference type="PANTHER" id="PTHR11851">
    <property type="entry name" value="METALLOPROTEASE"/>
    <property type="match status" value="1"/>
</dbReference>
<reference evidence="7 8" key="1">
    <citation type="submission" date="2023-02" db="EMBL/GenBank/DDBJ databases">
        <title>Genome sequence of Novosphingobium humi KACC 19094.</title>
        <authorList>
            <person name="Kim S."/>
            <person name="Heo J."/>
            <person name="Kwon S.-W."/>
        </authorList>
    </citation>
    <scope>NUCLEOTIDE SEQUENCE [LARGE SCALE GENOMIC DNA]</scope>
    <source>
        <strain evidence="7 8">KACC 19094</strain>
    </source>
</reference>
<feature type="domain" description="Peptidase M16 C-terminal" evidence="6">
    <location>
        <begin position="694"/>
        <end position="871"/>
    </location>
</feature>
<evidence type="ECO:0000259" key="5">
    <source>
        <dbReference type="Pfam" id="PF00675"/>
    </source>
</evidence>